<evidence type="ECO:0000313" key="2">
    <source>
        <dbReference type="Proteomes" id="UP000789342"/>
    </source>
</evidence>
<accession>A0A9N9CS34</accession>
<dbReference type="Proteomes" id="UP000789342">
    <property type="component" value="Unassembled WGS sequence"/>
</dbReference>
<comment type="caution">
    <text evidence="1">The sequence shown here is derived from an EMBL/GenBank/DDBJ whole genome shotgun (WGS) entry which is preliminary data.</text>
</comment>
<sequence>MANYQHDPPQQVPLISQQTETLIIPTLSYQQHSTTAASFLNFQQNQHDLIQGNTFSLNSNQTSKSLDFKEMLFKGDNNLYRN</sequence>
<reference evidence="1" key="1">
    <citation type="submission" date="2021-06" db="EMBL/GenBank/DDBJ databases">
        <authorList>
            <person name="Kallberg Y."/>
            <person name="Tangrot J."/>
            <person name="Rosling A."/>
        </authorList>
    </citation>
    <scope>NUCLEOTIDE SEQUENCE</scope>
    <source>
        <strain evidence="1">CL551</strain>
    </source>
</reference>
<protein>
    <submittedName>
        <fullName evidence="1">4298_t:CDS:1</fullName>
    </submittedName>
</protein>
<name>A0A9N9CS34_9GLOM</name>
<evidence type="ECO:0000313" key="1">
    <source>
        <dbReference type="EMBL" id="CAG8611912.1"/>
    </source>
</evidence>
<feature type="non-terminal residue" evidence="1">
    <location>
        <position position="1"/>
    </location>
</feature>
<dbReference type="AlphaFoldDB" id="A0A9N9CS34"/>
<proteinExistence type="predicted"/>
<organism evidence="1 2">
    <name type="scientific">Acaulospora morrowiae</name>
    <dbReference type="NCBI Taxonomy" id="94023"/>
    <lineage>
        <taxon>Eukaryota</taxon>
        <taxon>Fungi</taxon>
        <taxon>Fungi incertae sedis</taxon>
        <taxon>Mucoromycota</taxon>
        <taxon>Glomeromycotina</taxon>
        <taxon>Glomeromycetes</taxon>
        <taxon>Diversisporales</taxon>
        <taxon>Acaulosporaceae</taxon>
        <taxon>Acaulospora</taxon>
    </lineage>
</organism>
<dbReference type="EMBL" id="CAJVPV010006884">
    <property type="protein sequence ID" value="CAG8611912.1"/>
    <property type="molecule type" value="Genomic_DNA"/>
</dbReference>
<keyword evidence="2" id="KW-1185">Reference proteome</keyword>
<feature type="non-terminal residue" evidence="1">
    <location>
        <position position="82"/>
    </location>
</feature>
<gene>
    <name evidence="1" type="ORF">AMORRO_LOCUS8257</name>
</gene>